<proteinExistence type="predicted"/>
<evidence type="ECO:0000256" key="1">
    <source>
        <dbReference type="SAM" id="MobiDB-lite"/>
    </source>
</evidence>
<evidence type="ECO:0000313" key="3">
    <source>
        <dbReference type="Proteomes" id="UP000297861"/>
    </source>
</evidence>
<comment type="caution">
    <text evidence="2">The sequence shown here is derived from an EMBL/GenBank/DDBJ whole genome shotgun (WGS) entry which is preliminary data.</text>
</comment>
<name>A0A4Y8L5B7_9BACT</name>
<dbReference type="EMBL" id="SOML01000003">
    <property type="protein sequence ID" value="TFD97487.1"/>
    <property type="molecule type" value="Genomic_DNA"/>
</dbReference>
<sequence length="150" mass="17200">MKKLDEVKELRKNVSAIRNFFNASLQKYKEDSRCDKFNYGFNLDDRFKACQGKTITFDSWAGYFGDSGCSNIVRLSPEIFNKHLLRYLNNNKHTIMLAIADSIEKDASSLKGEAEKELQAKLDKLKELNDPMDIPIQESNDPNKTDGNNQ</sequence>
<accession>A0A4Y8L5B7</accession>
<reference evidence="2 3" key="1">
    <citation type="submission" date="2019-03" db="EMBL/GenBank/DDBJ databases">
        <title>San Antonio Military Medical Center submission to MRSN (WRAIR), pending publication.</title>
        <authorList>
            <person name="Blyth D.M."/>
            <person name="Mccarthy S.L."/>
            <person name="Schall S.E."/>
            <person name="Stam J.A."/>
            <person name="Ong A.C."/>
            <person name="Mcgann P.T."/>
        </authorList>
    </citation>
    <scope>NUCLEOTIDE SEQUENCE [LARGE SCALE GENOMIC DNA]</scope>
    <source>
        <strain evidence="2 3">MRSN571793</strain>
    </source>
</reference>
<evidence type="ECO:0000313" key="2">
    <source>
        <dbReference type="EMBL" id="TFD97487.1"/>
    </source>
</evidence>
<dbReference type="AlphaFoldDB" id="A0A4Y8L5B7"/>
<dbReference type="OrthoDB" id="9885218at2"/>
<dbReference type="Proteomes" id="UP000297861">
    <property type="component" value="Unassembled WGS sequence"/>
</dbReference>
<gene>
    <name evidence="2" type="ORF">E2605_07415</name>
</gene>
<keyword evidence="3" id="KW-1185">Reference proteome</keyword>
<organism evidence="2 3">
    <name type="scientific">Dysgonomonas capnocytophagoides</name>
    <dbReference type="NCBI Taxonomy" id="45254"/>
    <lineage>
        <taxon>Bacteria</taxon>
        <taxon>Pseudomonadati</taxon>
        <taxon>Bacteroidota</taxon>
        <taxon>Bacteroidia</taxon>
        <taxon>Bacteroidales</taxon>
        <taxon>Dysgonomonadaceae</taxon>
        <taxon>Dysgonomonas</taxon>
    </lineage>
</organism>
<feature type="compositionally biased region" description="Polar residues" evidence="1">
    <location>
        <begin position="137"/>
        <end position="150"/>
    </location>
</feature>
<protein>
    <submittedName>
        <fullName evidence="2">Uncharacterized protein</fullName>
    </submittedName>
</protein>
<dbReference type="RefSeq" id="WP_134435956.1">
    <property type="nucleotide sequence ID" value="NZ_SOML01000003.1"/>
</dbReference>
<feature type="region of interest" description="Disordered" evidence="1">
    <location>
        <begin position="126"/>
        <end position="150"/>
    </location>
</feature>